<feature type="region of interest" description="Disordered" evidence="1">
    <location>
        <begin position="50"/>
        <end position="84"/>
    </location>
</feature>
<dbReference type="Proteomes" id="UP000683417">
    <property type="component" value="Unassembled WGS sequence"/>
</dbReference>
<evidence type="ECO:0000256" key="1">
    <source>
        <dbReference type="SAM" id="MobiDB-lite"/>
    </source>
</evidence>
<dbReference type="EMBL" id="CAJHIT010000011">
    <property type="protein sequence ID" value="CAD6506467.1"/>
    <property type="molecule type" value="Genomic_DNA"/>
</dbReference>
<organism evidence="2 3">
    <name type="scientific">Blumeria graminis f. sp. triticale</name>
    <dbReference type="NCBI Taxonomy" id="1689686"/>
    <lineage>
        <taxon>Eukaryota</taxon>
        <taxon>Fungi</taxon>
        <taxon>Dikarya</taxon>
        <taxon>Ascomycota</taxon>
        <taxon>Pezizomycotina</taxon>
        <taxon>Leotiomycetes</taxon>
        <taxon>Erysiphales</taxon>
        <taxon>Erysiphaceae</taxon>
        <taxon>Blumeria</taxon>
    </lineage>
</organism>
<comment type="caution">
    <text evidence="2">The sequence shown here is derived from an EMBL/GenBank/DDBJ whole genome shotgun (WGS) entry which is preliminary data.</text>
</comment>
<sequence>MAKHLSNTIESSKGGAFHFWTPEEVEAVQQARKKFRQRLRNVPDLYADLIDPGPTAEEAMKYPRPEKSTPKKEERKNNFDDELPYNHTTLDRFSNLPTPRQNLYEAINDALFIFHRNCNINNVSYPARGHLFHNMLKGEALTFFSTEYLQEWESVSLQLTLQQHPDMSKADCFDVMLQNLLKIKKLLPSDMQTDSHLRLKMQVACKSYLDINHAVLKDVSNFREMTYNIWSSIRLLDSTNTLFSTHINNPATTHLQQRSSIPGTPNDNVNKTFWTDRKYNSNKPYHSGYNKDKQRRTRCYVCKKLGFVSYNHTDSEREEAFQKYANHHVKRQGGGRPSKAHYFTTIQSSTALLGQKIADALNEYSTLHAETGSKLQLLHFSPSPHPILPTSFLLDQYSANVFQGIIPDGGAAEISTADEAQFEELCQIDPTISLVPPQDKSNVRFGHAAAQKPLGTCKDSSSDPFFRL</sequence>
<reference evidence="2" key="1">
    <citation type="submission" date="2020-10" db="EMBL/GenBank/DDBJ databases">
        <authorList>
            <person name="Muller C M."/>
        </authorList>
    </citation>
    <scope>NUCLEOTIDE SEQUENCE</scope>
    <source>
        <strain evidence="2">THUN-12</strain>
    </source>
</reference>
<name>A0A9W4GIB5_BLUGR</name>
<accession>A0A9W4GIB5</accession>
<feature type="compositionally biased region" description="Basic and acidic residues" evidence="1">
    <location>
        <begin position="58"/>
        <end position="79"/>
    </location>
</feature>
<proteinExistence type="predicted"/>
<evidence type="ECO:0000313" key="2">
    <source>
        <dbReference type="EMBL" id="CAD6506467.1"/>
    </source>
</evidence>
<protein>
    <submittedName>
        <fullName evidence="2">BgTH12-07695</fullName>
    </submittedName>
</protein>
<gene>
    <name evidence="2" type="ORF">BGTH12_LOCUS7825</name>
</gene>
<dbReference type="AlphaFoldDB" id="A0A9W4GIB5"/>
<evidence type="ECO:0000313" key="3">
    <source>
        <dbReference type="Proteomes" id="UP000683417"/>
    </source>
</evidence>